<feature type="compositionally biased region" description="Polar residues" evidence="1">
    <location>
        <begin position="26"/>
        <end position="39"/>
    </location>
</feature>
<feature type="region of interest" description="Disordered" evidence="1">
    <location>
        <begin position="1"/>
        <end position="41"/>
    </location>
</feature>
<reference evidence="2 3" key="1">
    <citation type="journal article" date="2021" name="BMC Genomics">
        <title>Datura genome reveals duplications of psychoactive alkaloid biosynthetic genes and high mutation rate following tissue culture.</title>
        <authorList>
            <person name="Rajewski A."/>
            <person name="Carter-House D."/>
            <person name="Stajich J."/>
            <person name="Litt A."/>
        </authorList>
    </citation>
    <scope>NUCLEOTIDE SEQUENCE [LARGE SCALE GENOMIC DNA]</scope>
    <source>
        <strain evidence="2">AR-01</strain>
    </source>
</reference>
<feature type="compositionally biased region" description="Polar residues" evidence="1">
    <location>
        <begin position="72"/>
        <end position="87"/>
    </location>
</feature>
<evidence type="ECO:0000256" key="1">
    <source>
        <dbReference type="SAM" id="MobiDB-lite"/>
    </source>
</evidence>
<name>A0ABS8VIP3_DATST</name>
<feature type="compositionally biased region" description="Basic and acidic residues" evidence="1">
    <location>
        <begin position="1"/>
        <end position="25"/>
    </location>
</feature>
<comment type="caution">
    <text evidence="2">The sequence shown here is derived from an EMBL/GenBank/DDBJ whole genome shotgun (WGS) entry which is preliminary data.</text>
</comment>
<evidence type="ECO:0000313" key="3">
    <source>
        <dbReference type="Proteomes" id="UP000823775"/>
    </source>
</evidence>
<dbReference type="EMBL" id="JACEIK010005083">
    <property type="protein sequence ID" value="MCE0480671.1"/>
    <property type="molecule type" value="Genomic_DNA"/>
</dbReference>
<accession>A0ABS8VIP3</accession>
<feature type="region of interest" description="Disordered" evidence="1">
    <location>
        <begin position="117"/>
        <end position="139"/>
    </location>
</feature>
<keyword evidence="3" id="KW-1185">Reference proteome</keyword>
<proteinExistence type="predicted"/>
<gene>
    <name evidence="2" type="ORF">HAX54_037707</name>
</gene>
<feature type="region of interest" description="Disordered" evidence="1">
    <location>
        <begin position="69"/>
        <end position="99"/>
    </location>
</feature>
<evidence type="ECO:0000313" key="2">
    <source>
        <dbReference type="EMBL" id="MCE0480671.1"/>
    </source>
</evidence>
<organism evidence="2 3">
    <name type="scientific">Datura stramonium</name>
    <name type="common">Jimsonweed</name>
    <name type="synonym">Common thornapple</name>
    <dbReference type="NCBI Taxonomy" id="4076"/>
    <lineage>
        <taxon>Eukaryota</taxon>
        <taxon>Viridiplantae</taxon>
        <taxon>Streptophyta</taxon>
        <taxon>Embryophyta</taxon>
        <taxon>Tracheophyta</taxon>
        <taxon>Spermatophyta</taxon>
        <taxon>Magnoliopsida</taxon>
        <taxon>eudicotyledons</taxon>
        <taxon>Gunneridae</taxon>
        <taxon>Pentapetalae</taxon>
        <taxon>asterids</taxon>
        <taxon>lamiids</taxon>
        <taxon>Solanales</taxon>
        <taxon>Solanaceae</taxon>
        <taxon>Solanoideae</taxon>
        <taxon>Datureae</taxon>
        <taxon>Datura</taxon>
    </lineage>
</organism>
<protein>
    <submittedName>
        <fullName evidence="2">Uncharacterized protein</fullName>
    </submittedName>
</protein>
<dbReference type="Proteomes" id="UP000823775">
    <property type="component" value="Unassembled WGS sequence"/>
</dbReference>
<sequence length="139" mass="15378">MQNDAKANKEENDRHTPMASKEKLESSGTASQVSVTSVKIGSRNLKVIEGAGNNAMVPSVVLSELTTKRVEATQSSPTLSQSTNSLRRQLKLPSSGHDLLRNPDCIRRRWKVDYPKEKGDELLIKERGSHGNPKKKEDV</sequence>